<keyword evidence="4 11" id="KW-1003">Cell membrane</keyword>
<keyword evidence="8 12" id="KW-1133">Transmembrane helix</keyword>
<comment type="similarity">
    <text evidence="2 11">Belongs to the protease PrsW family.</text>
</comment>
<evidence type="ECO:0000256" key="11">
    <source>
        <dbReference type="PIRNR" id="PIRNR016933"/>
    </source>
</evidence>
<dbReference type="PANTHER" id="PTHR36844:SF1">
    <property type="entry name" value="PROTEASE PRSW"/>
    <property type="match status" value="1"/>
</dbReference>
<dbReference type="InterPro" id="IPR026898">
    <property type="entry name" value="PrsW"/>
</dbReference>
<dbReference type="PIRSF" id="PIRSF016933">
    <property type="entry name" value="PrsW"/>
    <property type="match status" value="1"/>
</dbReference>
<dbReference type="EC" id="3.4.-.-" evidence="11"/>
<keyword evidence="6 12" id="KW-0812">Transmembrane</keyword>
<comment type="caution">
    <text evidence="13">The sequence shown here is derived from an EMBL/GenBank/DDBJ whole genome shotgun (WGS) entry which is preliminary data.</text>
</comment>
<feature type="transmembrane region" description="Helical" evidence="12">
    <location>
        <begin position="161"/>
        <end position="181"/>
    </location>
</feature>
<dbReference type="GO" id="GO:0006508">
    <property type="term" value="P:proteolysis"/>
    <property type="evidence" value="ECO:0007669"/>
    <property type="project" value="UniProtKB-KW"/>
</dbReference>
<keyword evidence="9 11" id="KW-0472">Membrane</keyword>
<dbReference type="PANTHER" id="PTHR36844">
    <property type="entry name" value="PROTEASE PRSW"/>
    <property type="match status" value="1"/>
</dbReference>
<evidence type="ECO:0000256" key="3">
    <source>
        <dbReference type="ARBA" id="ARBA00018997"/>
    </source>
</evidence>
<feature type="transmembrane region" description="Helical" evidence="12">
    <location>
        <begin position="187"/>
        <end position="204"/>
    </location>
</feature>
<reference evidence="13 14" key="1">
    <citation type="submission" date="2018-05" db="EMBL/GenBank/DDBJ databases">
        <title>Kurthia sibirica genome sequence.</title>
        <authorList>
            <person name="Maclea K.S."/>
            <person name="Goen A.E."/>
        </authorList>
    </citation>
    <scope>NUCLEOTIDE SEQUENCE [LARGE SCALE GENOMIC DNA]</scope>
    <source>
        <strain evidence="13 14">ATCC 49154</strain>
    </source>
</reference>
<feature type="transmembrane region" description="Helical" evidence="12">
    <location>
        <begin position="69"/>
        <end position="88"/>
    </location>
</feature>
<accession>A0A2U3AIP7</accession>
<dbReference type="InterPro" id="IPR023596">
    <property type="entry name" value="Peptidase_PrsW_arch/bac"/>
</dbReference>
<feature type="transmembrane region" description="Helical" evidence="12">
    <location>
        <begin position="100"/>
        <end position="121"/>
    </location>
</feature>
<evidence type="ECO:0000256" key="9">
    <source>
        <dbReference type="ARBA" id="ARBA00023136"/>
    </source>
</evidence>
<dbReference type="Pfam" id="PF13367">
    <property type="entry name" value="PrsW-protease"/>
    <property type="match status" value="1"/>
</dbReference>
<dbReference type="NCBIfam" id="NF033739">
    <property type="entry name" value="intramemb_PrsW"/>
    <property type="match status" value="1"/>
</dbReference>
<protein>
    <recommendedName>
        <fullName evidence="3 11">Protease PrsW</fullName>
        <ecNumber evidence="11">3.4.-.-</ecNumber>
    </recommendedName>
    <alternativeName>
        <fullName evidence="10 11">Protease responsible for activating sigma-W</fullName>
    </alternativeName>
</protein>
<evidence type="ECO:0000313" key="13">
    <source>
        <dbReference type="EMBL" id="PWI24426.1"/>
    </source>
</evidence>
<comment type="function">
    <text evidence="11">Involved in the degradation of specific anti-sigma factors.</text>
</comment>
<gene>
    <name evidence="13" type="ORF">DEX24_13230</name>
</gene>
<evidence type="ECO:0000256" key="12">
    <source>
        <dbReference type="SAM" id="Phobius"/>
    </source>
</evidence>
<evidence type="ECO:0000256" key="1">
    <source>
        <dbReference type="ARBA" id="ARBA00004651"/>
    </source>
</evidence>
<dbReference type="GO" id="GO:0008237">
    <property type="term" value="F:metallopeptidase activity"/>
    <property type="evidence" value="ECO:0007669"/>
    <property type="project" value="UniProtKB-KW"/>
</dbReference>
<dbReference type="Proteomes" id="UP000245938">
    <property type="component" value="Unassembled WGS sequence"/>
</dbReference>
<evidence type="ECO:0000256" key="2">
    <source>
        <dbReference type="ARBA" id="ARBA00009165"/>
    </source>
</evidence>
<keyword evidence="13" id="KW-0482">Metalloprotease</keyword>
<evidence type="ECO:0000256" key="7">
    <source>
        <dbReference type="ARBA" id="ARBA00022801"/>
    </source>
</evidence>
<evidence type="ECO:0000256" key="5">
    <source>
        <dbReference type="ARBA" id="ARBA00022670"/>
    </source>
</evidence>
<name>A0A2U3AIP7_9BACL</name>
<feature type="transmembrane region" description="Helical" evidence="12">
    <location>
        <begin position="6"/>
        <end position="21"/>
    </location>
</feature>
<evidence type="ECO:0000256" key="10">
    <source>
        <dbReference type="ARBA" id="ARBA00030345"/>
    </source>
</evidence>
<keyword evidence="5 11" id="KW-0645">Protease</keyword>
<evidence type="ECO:0000256" key="6">
    <source>
        <dbReference type="ARBA" id="ARBA00022692"/>
    </source>
</evidence>
<evidence type="ECO:0000256" key="4">
    <source>
        <dbReference type="ARBA" id="ARBA00022475"/>
    </source>
</evidence>
<comment type="subcellular location">
    <subcellularLocation>
        <location evidence="1">Cell membrane</location>
        <topology evidence="1">Multi-pass membrane protein</topology>
    </subcellularLocation>
</comment>
<feature type="transmembrane region" description="Helical" evidence="12">
    <location>
        <begin position="127"/>
        <end position="149"/>
    </location>
</feature>
<dbReference type="RefSeq" id="WP_109306891.1">
    <property type="nucleotide sequence ID" value="NZ_BJUF01000087.1"/>
</dbReference>
<dbReference type="AlphaFoldDB" id="A0A2U3AIP7"/>
<dbReference type="GO" id="GO:0005886">
    <property type="term" value="C:plasma membrane"/>
    <property type="evidence" value="ECO:0007669"/>
    <property type="project" value="UniProtKB-SubCell"/>
</dbReference>
<dbReference type="OrthoDB" id="5504276at2"/>
<proteinExistence type="inferred from homology"/>
<keyword evidence="14" id="KW-1185">Reference proteome</keyword>
<organism evidence="13 14">
    <name type="scientific">Kurthia sibirica</name>
    <dbReference type="NCBI Taxonomy" id="202750"/>
    <lineage>
        <taxon>Bacteria</taxon>
        <taxon>Bacillati</taxon>
        <taxon>Bacillota</taxon>
        <taxon>Bacilli</taxon>
        <taxon>Bacillales</taxon>
        <taxon>Caryophanaceae</taxon>
        <taxon>Kurthia</taxon>
    </lineage>
</organism>
<evidence type="ECO:0000256" key="8">
    <source>
        <dbReference type="ARBA" id="ARBA00022989"/>
    </source>
</evidence>
<sequence length="228" mass="26429">MIVLLTVAIAPGLALFSFFYLRNQMKTEPRKTLLQTFIYGAILTFPIMFLQYVFKEEQVFTHPIIQEVFFTGIIEEFFKWLILLLVLFNNVEFDDPYDGVLYGAAISLGFATVENIFYLMSYGVHTAFLRAILPVSSHALFGVVMGYYLGRAKFDVSSSSIRFKSLALLAPLTLHIVYNLIFISQKHWVYIMIPFMLFLWWFSLKKVKTAHMALVELIVNKNKDSPYR</sequence>
<feature type="transmembrane region" description="Helical" evidence="12">
    <location>
        <begin position="33"/>
        <end position="54"/>
    </location>
</feature>
<dbReference type="EMBL" id="QFVR01000021">
    <property type="protein sequence ID" value="PWI24426.1"/>
    <property type="molecule type" value="Genomic_DNA"/>
</dbReference>
<keyword evidence="7 11" id="KW-0378">Hydrolase</keyword>
<evidence type="ECO:0000313" key="14">
    <source>
        <dbReference type="Proteomes" id="UP000245938"/>
    </source>
</evidence>